<dbReference type="SUPFAM" id="SSF48452">
    <property type="entry name" value="TPR-like"/>
    <property type="match status" value="1"/>
</dbReference>
<feature type="domain" description="SEFIR" evidence="1">
    <location>
        <begin position="1"/>
        <end position="139"/>
    </location>
</feature>
<keyword evidence="3" id="KW-1185">Reference proteome</keyword>
<dbReference type="Proteomes" id="UP000672027">
    <property type="component" value="Chromosome"/>
</dbReference>
<dbReference type="SUPFAM" id="SSF52540">
    <property type="entry name" value="P-loop containing nucleoside triphosphate hydrolases"/>
    <property type="match status" value="1"/>
</dbReference>
<evidence type="ECO:0000259" key="1">
    <source>
        <dbReference type="PROSITE" id="PS51534"/>
    </source>
</evidence>
<dbReference type="Gene3D" id="1.25.40.10">
    <property type="entry name" value="Tetratricopeptide repeat domain"/>
    <property type="match status" value="1"/>
</dbReference>
<dbReference type="InterPro" id="IPR013568">
    <property type="entry name" value="SEFIR_dom"/>
</dbReference>
<dbReference type="Gene3D" id="3.40.50.10140">
    <property type="entry name" value="Toll/interleukin-1 receptor homology (TIR) domain"/>
    <property type="match status" value="1"/>
</dbReference>
<dbReference type="PRINTS" id="PR00364">
    <property type="entry name" value="DISEASERSIST"/>
</dbReference>
<gene>
    <name evidence="2" type="ORF">J8380_07160</name>
</gene>
<dbReference type="RefSeq" id="WP_210229628.1">
    <property type="nucleotide sequence ID" value="NZ_CP072800.1"/>
</dbReference>
<protein>
    <submittedName>
        <fullName evidence="2">TIR domain-containing protein</fullName>
    </submittedName>
</protein>
<name>A0ABX7X626_9GAMM</name>
<dbReference type="Gene3D" id="3.40.50.300">
    <property type="entry name" value="P-loop containing nucleotide triphosphate hydrolases"/>
    <property type="match status" value="1"/>
</dbReference>
<dbReference type="EMBL" id="CP072800">
    <property type="protein sequence ID" value="QTR51319.1"/>
    <property type="molecule type" value="Genomic_DNA"/>
</dbReference>
<dbReference type="InterPro" id="IPR011990">
    <property type="entry name" value="TPR-like_helical_dom_sf"/>
</dbReference>
<evidence type="ECO:0000313" key="2">
    <source>
        <dbReference type="EMBL" id="QTR51319.1"/>
    </source>
</evidence>
<evidence type="ECO:0000313" key="3">
    <source>
        <dbReference type="Proteomes" id="UP000672027"/>
    </source>
</evidence>
<dbReference type="Pfam" id="PF08357">
    <property type="entry name" value="SEFIR"/>
    <property type="match status" value="1"/>
</dbReference>
<accession>A0ABX7X626</accession>
<dbReference type="InterPro" id="IPR027417">
    <property type="entry name" value="P-loop_NTPase"/>
</dbReference>
<reference evidence="2 3" key="1">
    <citation type="submission" date="2021-04" db="EMBL/GenBank/DDBJ databases">
        <title>Genomics, taxonomy and metabolism of representatives of sulfur bacteria of the genus Thiothrix: Thiothrix fructosivorans QT, Thiothrix unzii A1T and three new species, Thiothrix subterranea sp. nov., Thiothrix litoralis sp. nov. and 'Candidatus Thiothrix anitrata' sp. nov.</title>
        <authorList>
            <person name="Ravin N.V."/>
            <person name="Smolyakov D."/>
            <person name="Rudenko T.S."/>
            <person name="Mardanov A.V."/>
            <person name="Beletsky A.V."/>
            <person name="Markov N.D."/>
            <person name="Fomenkov A.I."/>
            <person name="Roberts R.J."/>
            <person name="Karnachuk O.V."/>
            <person name="Novikov A."/>
            <person name="Grabovich M.Y."/>
        </authorList>
    </citation>
    <scope>NUCLEOTIDE SEQUENCE [LARGE SCALE GENOMIC DNA]</scope>
    <source>
        <strain evidence="2 3">A52</strain>
    </source>
</reference>
<organism evidence="2 3">
    <name type="scientific">Candidatus Thiothrix anitrata</name>
    <dbReference type="NCBI Taxonomy" id="2823902"/>
    <lineage>
        <taxon>Bacteria</taxon>
        <taxon>Pseudomonadati</taxon>
        <taxon>Pseudomonadota</taxon>
        <taxon>Gammaproteobacteria</taxon>
        <taxon>Thiotrichales</taxon>
        <taxon>Thiotrichaceae</taxon>
        <taxon>Thiothrix</taxon>
    </lineage>
</organism>
<dbReference type="SUPFAM" id="SSF52200">
    <property type="entry name" value="Toll/Interleukin receptor TIR domain"/>
    <property type="match status" value="1"/>
</dbReference>
<sequence length="965" mass="107522">MTKVFISYSHDSDAHREFVRGISDRLRKEGLDCLIDLYVNGFPPEGWQRWMENQIEAADFVLLVCTETYLRRYRGQETDGGRGVTFEGVVISQTLYDHYYRNTKFIPLIPTHGSLDHVPLTLKSYSRYYLPSDYDKLYRVLTGQAEYIAPPLGEIRSMPAANGHVPTFIHSDRLPTVKGGFFGRTAELQLLNNAWSGTTPTTTVETQNLASLPTPPTTNTTTRIIQFIAPGGTGKTKLLRHWLDHTADIPVLIAWSFYSQGSSEDKQTSATPFFSHAFAKLGSTRERFASEEDKGDHLAELLHGKRYVLVLDGLEPLQHGGAAMRGELKDKAIRQLLRQLARHPCGLCIITTRIALHELSDRDAPTVIRHDLQNLTVADGIQLLQSLGVTGSAAELGKAVGEYGGHALALSLLGNVLRLRHQGDVRKRDTLKALVKAKGNQDSRHAFKVMQAYAEWFAGEPELALLHLLGLFDHPIGQEVLQMLWDAQIPHLTAGIDEDEWLEAIASLREEHHLLSQHDGGGDLDCHPLIREYFGGQLQTQQPQAWQQAHERLYEYYKALPEKELPDTLEEMQPLFSAVAHGCAAGLHQQALEEVYWPRIKRKKEGFIVKKLGAFSDDLATVAHFFTTPWHTPAAGLGEAEKAVLLNWAGFGLRALGRLREALEPMQASVEMRVKQEEWKAAAANASNLSELRLTLGDVAQAVESGARSSRYADQSGDMFQRMGKRTTHADALHQAGDTAAALALFREAEQLQQERQPAYPRLYSLQGFRYCDLLLAQGSTAEVLERAEYSIEIAKQNRWLLDIALDQLTLGRAHLQQALLSPSPASRERGQGGEGLHWLEQAVAGLRAYGSLQHLPRGLLARAALHRHTRNFARARQDLQEVFDIADGSGMRLHLTDYHLEMARLLVAESLAPSPLAGEGWEGGNSCEAADPAYHIEAAAKLINETGYHRRDKELLELQQAIAN</sequence>
<proteinExistence type="predicted"/>
<dbReference type="InterPro" id="IPR035897">
    <property type="entry name" value="Toll_tir_struct_dom_sf"/>
</dbReference>
<dbReference type="PROSITE" id="PS51534">
    <property type="entry name" value="SEFIR"/>
    <property type="match status" value="1"/>
</dbReference>